<dbReference type="AlphaFoldDB" id="F1Z3Y0"/>
<sequence>MLNLVSWECVAVVPAIKSLRFLGNSAGRAMGGGSITL</sequence>
<organism evidence="1 2">
    <name type="scientific">Novosphingobium nitrogenifigens DSM 19370</name>
    <dbReference type="NCBI Taxonomy" id="983920"/>
    <lineage>
        <taxon>Bacteria</taxon>
        <taxon>Pseudomonadati</taxon>
        <taxon>Pseudomonadota</taxon>
        <taxon>Alphaproteobacteria</taxon>
        <taxon>Sphingomonadales</taxon>
        <taxon>Sphingomonadaceae</taxon>
        <taxon>Novosphingobium</taxon>
    </lineage>
</organism>
<dbReference type="HOGENOM" id="CLU_3346626_0_0_5"/>
<dbReference type="EMBL" id="AEWJ01000013">
    <property type="protein sequence ID" value="EGD60695.1"/>
    <property type="molecule type" value="Genomic_DNA"/>
</dbReference>
<dbReference type="InParanoid" id="F1Z3Y0"/>
<protein>
    <submittedName>
        <fullName evidence="1">Uncharacterized protein</fullName>
    </submittedName>
</protein>
<comment type="caution">
    <text evidence="1">The sequence shown here is derived from an EMBL/GenBank/DDBJ whole genome shotgun (WGS) entry which is preliminary data.</text>
</comment>
<proteinExistence type="predicted"/>
<accession>F1Z3Y0</accession>
<reference evidence="1 2" key="1">
    <citation type="journal article" date="2012" name="J. Bacteriol.">
        <title>Draft Genome Sequence of Novosphingobium nitrogenifigens Y88T.</title>
        <authorList>
            <person name="Strabala T.J."/>
            <person name="Macdonald L."/>
            <person name="Liu V."/>
            <person name="Smit A.M."/>
        </authorList>
    </citation>
    <scope>NUCLEOTIDE SEQUENCE [LARGE SCALE GENOMIC DNA]</scope>
    <source>
        <strain evidence="1 2">DSM 19370</strain>
    </source>
</reference>
<evidence type="ECO:0000313" key="1">
    <source>
        <dbReference type="EMBL" id="EGD60695.1"/>
    </source>
</evidence>
<keyword evidence="2" id="KW-1185">Reference proteome</keyword>
<evidence type="ECO:0000313" key="2">
    <source>
        <dbReference type="Proteomes" id="UP000004728"/>
    </source>
</evidence>
<gene>
    <name evidence="1" type="ORF">Y88_1776</name>
</gene>
<name>F1Z3Y0_9SPHN</name>
<dbReference type="Proteomes" id="UP000004728">
    <property type="component" value="Unassembled WGS sequence"/>
</dbReference>
<dbReference type="STRING" id="983920.Y88_1776"/>